<dbReference type="Proteomes" id="UP000887159">
    <property type="component" value="Unassembled WGS sequence"/>
</dbReference>
<organism evidence="2 3">
    <name type="scientific">Trichonephila clavipes</name>
    <name type="common">Golden silk orbweaver</name>
    <name type="synonym">Nephila clavipes</name>
    <dbReference type="NCBI Taxonomy" id="2585209"/>
    <lineage>
        <taxon>Eukaryota</taxon>
        <taxon>Metazoa</taxon>
        <taxon>Ecdysozoa</taxon>
        <taxon>Arthropoda</taxon>
        <taxon>Chelicerata</taxon>
        <taxon>Arachnida</taxon>
        <taxon>Araneae</taxon>
        <taxon>Araneomorphae</taxon>
        <taxon>Entelegynae</taxon>
        <taxon>Araneoidea</taxon>
        <taxon>Nephilidae</taxon>
        <taxon>Trichonephila</taxon>
    </lineage>
</organism>
<evidence type="ECO:0000313" key="3">
    <source>
        <dbReference type="Proteomes" id="UP000887159"/>
    </source>
</evidence>
<dbReference type="AlphaFoldDB" id="A0A8X6SB77"/>
<evidence type="ECO:0000313" key="2">
    <source>
        <dbReference type="EMBL" id="GFY08040.1"/>
    </source>
</evidence>
<feature type="region of interest" description="Disordered" evidence="1">
    <location>
        <begin position="263"/>
        <end position="297"/>
    </location>
</feature>
<keyword evidence="3" id="KW-1185">Reference proteome</keyword>
<reference evidence="2" key="1">
    <citation type="submission" date="2020-08" db="EMBL/GenBank/DDBJ databases">
        <title>Multicomponent nature underlies the extraordinary mechanical properties of spider dragline silk.</title>
        <authorList>
            <person name="Kono N."/>
            <person name="Nakamura H."/>
            <person name="Mori M."/>
            <person name="Yoshida Y."/>
            <person name="Ohtoshi R."/>
            <person name="Malay A.D."/>
            <person name="Moran D.A.P."/>
            <person name="Tomita M."/>
            <person name="Numata K."/>
            <person name="Arakawa K."/>
        </authorList>
    </citation>
    <scope>NUCLEOTIDE SEQUENCE</scope>
</reference>
<feature type="compositionally biased region" description="Basic and acidic residues" evidence="1">
    <location>
        <begin position="23"/>
        <end position="32"/>
    </location>
</feature>
<accession>A0A8X6SB77</accession>
<protein>
    <submittedName>
        <fullName evidence="2">Uncharacterized protein</fullName>
    </submittedName>
</protein>
<proteinExistence type="predicted"/>
<feature type="compositionally biased region" description="Basic and acidic residues" evidence="1">
    <location>
        <begin position="278"/>
        <end position="290"/>
    </location>
</feature>
<comment type="caution">
    <text evidence="2">The sequence shown here is derived from an EMBL/GenBank/DDBJ whole genome shotgun (WGS) entry which is preliminary data.</text>
</comment>
<name>A0A8X6SB77_TRICX</name>
<feature type="region of interest" description="Disordered" evidence="1">
    <location>
        <begin position="23"/>
        <end position="50"/>
    </location>
</feature>
<gene>
    <name evidence="2" type="primary">WP0065</name>
    <name evidence="2" type="ORF">TNCV_1354571</name>
</gene>
<sequence length="297" mass="33650">MFSNSPKRSFEIVDLVSCGKEAESPHVLDEKTPSVQGIPEPTPGDEPFIGTSKTRKYEYIDLDSEETRKKFLSANSINEKGENGYRGKYLKGKVVEKIGEEISRNLKGNSIKSMRLLVGRKSGKPEITARTVLDNYKTPISISDLLKGEMCKKYNIKAITFLLPDQDEKRGIRCRLGEDGTRIYEVANGSYDMTLNWYVEGKECKMKINISDDGSVKFIESNGVTWEQLAAHKEVKVGRQYEAKPLYEALSYLRRENSEIVEFSQQPSTSVTPPTKVEGVKKTQEEKQKDTAQWISR</sequence>
<feature type="compositionally biased region" description="Polar residues" evidence="1">
    <location>
        <begin position="263"/>
        <end position="273"/>
    </location>
</feature>
<dbReference type="EMBL" id="BMAU01021280">
    <property type="protein sequence ID" value="GFY08040.1"/>
    <property type="molecule type" value="Genomic_DNA"/>
</dbReference>
<evidence type="ECO:0000256" key="1">
    <source>
        <dbReference type="SAM" id="MobiDB-lite"/>
    </source>
</evidence>